<feature type="domain" description="PepSY" evidence="2">
    <location>
        <begin position="106"/>
        <end position="164"/>
    </location>
</feature>
<dbReference type="Proteomes" id="UP000321374">
    <property type="component" value="Unassembled WGS sequence"/>
</dbReference>
<dbReference type="AlphaFoldDB" id="A0A5C7WQH4"/>
<dbReference type="Gene3D" id="3.10.450.40">
    <property type="match status" value="2"/>
</dbReference>
<dbReference type="Pfam" id="PF03413">
    <property type="entry name" value="PepSY"/>
    <property type="match status" value="2"/>
</dbReference>
<keyword evidence="1" id="KW-0732">Signal</keyword>
<evidence type="ECO:0000313" key="3">
    <source>
        <dbReference type="EMBL" id="TXI38828.1"/>
    </source>
</evidence>
<reference evidence="3 4" key="1">
    <citation type="submission" date="2018-09" db="EMBL/GenBank/DDBJ databases">
        <title>Metagenome Assembled Genomes from an Advanced Water Purification Facility.</title>
        <authorList>
            <person name="Stamps B.W."/>
            <person name="Spear J.R."/>
        </authorList>
    </citation>
    <scope>NUCLEOTIDE SEQUENCE [LARGE SCALE GENOMIC DNA]</scope>
    <source>
        <strain evidence="3">Bin_42_2</strain>
    </source>
</reference>
<dbReference type="STRING" id="1122236.GCA_000378225_00496"/>
<gene>
    <name evidence="3" type="ORF">E6Q51_00420</name>
</gene>
<protein>
    <submittedName>
        <fullName evidence="3">Peptidase</fullName>
    </submittedName>
</protein>
<feature type="signal peptide" evidence="1">
    <location>
        <begin position="1"/>
        <end position="22"/>
    </location>
</feature>
<evidence type="ECO:0000259" key="2">
    <source>
        <dbReference type="Pfam" id="PF03413"/>
    </source>
</evidence>
<dbReference type="EMBL" id="SSGG01000007">
    <property type="protein sequence ID" value="TXI38828.1"/>
    <property type="molecule type" value="Genomic_DNA"/>
</dbReference>
<feature type="domain" description="PepSY" evidence="2">
    <location>
        <begin position="37"/>
        <end position="91"/>
    </location>
</feature>
<feature type="chain" id="PRO_5022887574" evidence="1">
    <location>
        <begin position="23"/>
        <end position="175"/>
    </location>
</feature>
<organism evidence="3 4">
    <name type="scientific">Methylophilus methylotrophus</name>
    <name type="common">Bacterium W3A1</name>
    <dbReference type="NCBI Taxonomy" id="17"/>
    <lineage>
        <taxon>Bacteria</taxon>
        <taxon>Pseudomonadati</taxon>
        <taxon>Pseudomonadota</taxon>
        <taxon>Betaproteobacteria</taxon>
        <taxon>Nitrosomonadales</taxon>
        <taxon>Methylophilaceae</taxon>
        <taxon>Methylophilus</taxon>
    </lineage>
</organism>
<sequence>MQVKASILVAAVCGLLSGQAFADHETIKPKAYDSLGKCVKAALSKHDGKIVKVEAKSERKQLVYEFDVQSNDGKAWDIECNAKTGKITEVEEEVAADDERFKALAKVTEEDAKATALAAHPGKVVEVEYELEPDGKASYEFDILEADNEEVKVEVDATSGKIVETSYEVYQIGQE</sequence>
<proteinExistence type="predicted"/>
<accession>A0A5C7WQH4</accession>
<name>A0A5C7WQH4_METME</name>
<evidence type="ECO:0000313" key="4">
    <source>
        <dbReference type="Proteomes" id="UP000321374"/>
    </source>
</evidence>
<evidence type="ECO:0000256" key="1">
    <source>
        <dbReference type="SAM" id="SignalP"/>
    </source>
</evidence>
<comment type="caution">
    <text evidence="3">The sequence shown here is derived from an EMBL/GenBank/DDBJ whole genome shotgun (WGS) entry which is preliminary data.</text>
</comment>
<dbReference type="InterPro" id="IPR025711">
    <property type="entry name" value="PepSY"/>
</dbReference>